<feature type="transmembrane region" description="Helical" evidence="1">
    <location>
        <begin position="101"/>
        <end position="129"/>
    </location>
</feature>
<sequence length="398" mass="43951">MMLKQNRNLFKLVVGQALLLISFTLYSTVLLYLLVQEYRANARIVAVFGGIAALPPALIIFLSPKLGQIRNNKRVLISLQLISTAAILVGGVFLINHINLFSIGILYFILSTADTISGSVEVGFVPVVFQENEDMIEKSVDFQYFMGSGITIITSIISSIILVKSGSIWLLIVSFASAPIGIIFYWLISYDEKFDLPKDRAENEAEQPYLKQMLNSLYQFSHTMPAFLIILFEAILGGITGLLFELLPLTMKELGLAVAMFSIVNAVQKTGDLAGGLLAPLVKWRAPTFFAVDYILSGICFVVITFPINNFIRLTLLLIAGIVMGMSGNVFEKLMYRSYNVGDISAMHALSTSTFALFSVVSYLAAWITVKTLVLWQITGIITIIFGVIVALYGYKKQ</sequence>
<evidence type="ECO:0008006" key="4">
    <source>
        <dbReference type="Google" id="ProtNLM"/>
    </source>
</evidence>
<feature type="transmembrane region" description="Helical" evidence="1">
    <location>
        <begin position="75"/>
        <end position="95"/>
    </location>
</feature>
<protein>
    <recommendedName>
        <fullName evidence="4">MFS transporter</fullName>
    </recommendedName>
</protein>
<comment type="caution">
    <text evidence="2">The sequence shown here is derived from an EMBL/GenBank/DDBJ whole genome shotgun (WGS) entry which is preliminary data.</text>
</comment>
<keyword evidence="1" id="KW-1133">Transmembrane helix</keyword>
<feature type="transmembrane region" description="Helical" evidence="1">
    <location>
        <begin position="141"/>
        <end position="162"/>
    </location>
</feature>
<dbReference type="EMBL" id="DXCM01000021">
    <property type="protein sequence ID" value="HIY91739.1"/>
    <property type="molecule type" value="Genomic_DNA"/>
</dbReference>
<evidence type="ECO:0000256" key="1">
    <source>
        <dbReference type="SAM" id="Phobius"/>
    </source>
</evidence>
<proteinExistence type="predicted"/>
<keyword evidence="1" id="KW-0812">Transmembrane</keyword>
<feature type="transmembrane region" description="Helical" evidence="1">
    <location>
        <begin position="226"/>
        <end position="244"/>
    </location>
</feature>
<feature type="transmembrane region" description="Helical" evidence="1">
    <location>
        <begin position="12"/>
        <end position="34"/>
    </location>
</feature>
<evidence type="ECO:0000313" key="3">
    <source>
        <dbReference type="Proteomes" id="UP000824013"/>
    </source>
</evidence>
<reference evidence="2" key="1">
    <citation type="journal article" date="2021" name="PeerJ">
        <title>Extensive microbial diversity within the chicken gut microbiome revealed by metagenomics and culture.</title>
        <authorList>
            <person name="Gilroy R."/>
            <person name="Ravi A."/>
            <person name="Getino M."/>
            <person name="Pursley I."/>
            <person name="Horton D.L."/>
            <person name="Alikhan N.F."/>
            <person name="Baker D."/>
            <person name="Gharbi K."/>
            <person name="Hall N."/>
            <person name="Watson M."/>
            <person name="Adriaenssens E.M."/>
            <person name="Foster-Nyarko E."/>
            <person name="Jarju S."/>
            <person name="Secka A."/>
            <person name="Antonio M."/>
            <person name="Oren A."/>
            <person name="Chaudhuri R.R."/>
            <person name="La Ragione R."/>
            <person name="Hildebrand F."/>
            <person name="Pallen M.J."/>
        </authorList>
    </citation>
    <scope>NUCLEOTIDE SEQUENCE</scope>
    <source>
        <strain evidence="2">3204</strain>
    </source>
</reference>
<feature type="transmembrane region" description="Helical" evidence="1">
    <location>
        <begin position="344"/>
        <end position="368"/>
    </location>
</feature>
<keyword evidence="1" id="KW-0472">Membrane</keyword>
<gene>
    <name evidence="2" type="ORF">H9820_02190</name>
</gene>
<feature type="transmembrane region" description="Helical" evidence="1">
    <location>
        <begin position="40"/>
        <end position="63"/>
    </location>
</feature>
<dbReference type="AlphaFoldDB" id="A0A9D2CLC1"/>
<feature type="transmembrane region" description="Helical" evidence="1">
    <location>
        <begin position="168"/>
        <end position="188"/>
    </location>
</feature>
<reference evidence="2" key="2">
    <citation type="submission" date="2021-04" db="EMBL/GenBank/DDBJ databases">
        <authorList>
            <person name="Gilroy R."/>
        </authorList>
    </citation>
    <scope>NUCLEOTIDE SEQUENCE</scope>
    <source>
        <strain evidence="2">3204</strain>
    </source>
</reference>
<dbReference type="Proteomes" id="UP000824013">
    <property type="component" value="Unassembled WGS sequence"/>
</dbReference>
<dbReference type="InterPro" id="IPR036259">
    <property type="entry name" value="MFS_trans_sf"/>
</dbReference>
<evidence type="ECO:0000313" key="2">
    <source>
        <dbReference type="EMBL" id="HIY91739.1"/>
    </source>
</evidence>
<dbReference type="Gene3D" id="1.20.1250.20">
    <property type="entry name" value="MFS general substrate transporter like domains"/>
    <property type="match status" value="1"/>
</dbReference>
<dbReference type="SUPFAM" id="SSF103473">
    <property type="entry name" value="MFS general substrate transporter"/>
    <property type="match status" value="1"/>
</dbReference>
<feature type="transmembrane region" description="Helical" evidence="1">
    <location>
        <begin position="374"/>
        <end position="395"/>
    </location>
</feature>
<organism evidence="2 3">
    <name type="scientific">Candidatus Companilactobacillus pullicola</name>
    <dbReference type="NCBI Taxonomy" id="2838523"/>
    <lineage>
        <taxon>Bacteria</taxon>
        <taxon>Bacillati</taxon>
        <taxon>Bacillota</taxon>
        <taxon>Bacilli</taxon>
        <taxon>Lactobacillales</taxon>
        <taxon>Lactobacillaceae</taxon>
        <taxon>Companilactobacillus</taxon>
    </lineage>
</organism>
<accession>A0A9D2CLC1</accession>
<feature type="transmembrane region" description="Helical" evidence="1">
    <location>
        <begin position="314"/>
        <end position="332"/>
    </location>
</feature>
<name>A0A9D2CLC1_9LACO</name>
<feature type="transmembrane region" description="Helical" evidence="1">
    <location>
        <begin position="288"/>
        <end position="308"/>
    </location>
</feature>